<dbReference type="Gramene" id="KOM34914">
    <property type="protein sequence ID" value="KOM34914"/>
    <property type="gene ID" value="LR48_Vigan02g106400"/>
</dbReference>
<sequence length="235" mass="25732">MLDDYVTLCSEGAQAASGGLPCDIRALTKAGSDAGARDMVQGAQTRSGSWQASSGRGTWTNRTYTGMRGIQRLCSLQLLCAIKPFSSLQPSTVFNTVRSSTCVRPVLVIVRYSIEFRQCSTLFDLELCSASVHPGGWIQSGGEDDLLPDCLDPMSTCHKSYSMLLDEENQNDEDDDEDAHMVEPVREAAPSTTDPSTIPSSSSFSMKEYFANLSKQIEDMSLANQTRFDDQVEMH</sequence>
<dbReference type="AlphaFoldDB" id="A0A0L9TXL0"/>
<accession>A0A0L9TXL0</accession>
<protein>
    <submittedName>
        <fullName evidence="1">Uncharacterized protein</fullName>
    </submittedName>
</protein>
<reference evidence="2" key="1">
    <citation type="journal article" date="2015" name="Proc. Natl. Acad. Sci. U.S.A.">
        <title>Genome sequencing of adzuki bean (Vigna angularis) provides insight into high starch and low fat accumulation and domestication.</title>
        <authorList>
            <person name="Yang K."/>
            <person name="Tian Z."/>
            <person name="Chen C."/>
            <person name="Luo L."/>
            <person name="Zhao B."/>
            <person name="Wang Z."/>
            <person name="Yu L."/>
            <person name="Li Y."/>
            <person name="Sun Y."/>
            <person name="Li W."/>
            <person name="Chen Y."/>
            <person name="Li Y."/>
            <person name="Zhang Y."/>
            <person name="Ai D."/>
            <person name="Zhao J."/>
            <person name="Shang C."/>
            <person name="Ma Y."/>
            <person name="Wu B."/>
            <person name="Wang M."/>
            <person name="Gao L."/>
            <person name="Sun D."/>
            <person name="Zhang P."/>
            <person name="Guo F."/>
            <person name="Wang W."/>
            <person name="Li Y."/>
            <person name="Wang J."/>
            <person name="Varshney R.K."/>
            <person name="Wang J."/>
            <person name="Ling H.Q."/>
            <person name="Wan P."/>
        </authorList>
    </citation>
    <scope>NUCLEOTIDE SEQUENCE</scope>
    <source>
        <strain evidence="2">cv. Jingnong 6</strain>
    </source>
</reference>
<evidence type="ECO:0000313" key="1">
    <source>
        <dbReference type="EMBL" id="KOM34914.1"/>
    </source>
</evidence>
<gene>
    <name evidence="1" type="ORF">LR48_Vigan02g106400</name>
</gene>
<evidence type="ECO:0000313" key="2">
    <source>
        <dbReference type="Proteomes" id="UP000053144"/>
    </source>
</evidence>
<organism evidence="1 2">
    <name type="scientific">Phaseolus angularis</name>
    <name type="common">Azuki bean</name>
    <name type="synonym">Vigna angularis</name>
    <dbReference type="NCBI Taxonomy" id="3914"/>
    <lineage>
        <taxon>Eukaryota</taxon>
        <taxon>Viridiplantae</taxon>
        <taxon>Streptophyta</taxon>
        <taxon>Embryophyta</taxon>
        <taxon>Tracheophyta</taxon>
        <taxon>Spermatophyta</taxon>
        <taxon>Magnoliopsida</taxon>
        <taxon>eudicotyledons</taxon>
        <taxon>Gunneridae</taxon>
        <taxon>Pentapetalae</taxon>
        <taxon>rosids</taxon>
        <taxon>fabids</taxon>
        <taxon>Fabales</taxon>
        <taxon>Fabaceae</taxon>
        <taxon>Papilionoideae</taxon>
        <taxon>50 kb inversion clade</taxon>
        <taxon>NPAAA clade</taxon>
        <taxon>indigoferoid/millettioid clade</taxon>
        <taxon>Phaseoleae</taxon>
        <taxon>Vigna</taxon>
    </lineage>
</organism>
<dbReference type="Proteomes" id="UP000053144">
    <property type="component" value="Chromosome 2"/>
</dbReference>
<name>A0A0L9TXL0_PHAAN</name>
<proteinExistence type="predicted"/>
<dbReference type="EMBL" id="CM003372">
    <property type="protein sequence ID" value="KOM34914.1"/>
    <property type="molecule type" value="Genomic_DNA"/>
</dbReference>